<dbReference type="InterPro" id="IPR013024">
    <property type="entry name" value="GGCT-like"/>
</dbReference>
<evidence type="ECO:0000313" key="7">
    <source>
        <dbReference type="Proteomes" id="UP000800039"/>
    </source>
</evidence>
<dbReference type="GeneID" id="63847920"/>
<dbReference type="PANTHER" id="PTHR31544">
    <property type="entry name" value="AIG2-LIKE PROTEIN D"/>
    <property type="match status" value="1"/>
</dbReference>
<feature type="region of interest" description="Disordered" evidence="4">
    <location>
        <begin position="1"/>
        <end position="39"/>
    </location>
</feature>
<evidence type="ECO:0000256" key="4">
    <source>
        <dbReference type="SAM" id="MobiDB-lite"/>
    </source>
</evidence>
<gene>
    <name evidence="6" type="ORF">K460DRAFT_327379</name>
</gene>
<dbReference type="AlphaFoldDB" id="A0A9P4LDU9"/>
<accession>A0A9P4LDU9</accession>
<dbReference type="InterPro" id="IPR045038">
    <property type="entry name" value="AIG2-like"/>
</dbReference>
<dbReference type="Proteomes" id="UP000800039">
    <property type="component" value="Unassembled WGS sequence"/>
</dbReference>
<protein>
    <recommendedName>
        <fullName evidence="3">Putative gamma-glutamylcyclotransferase</fullName>
    </recommendedName>
</protein>
<dbReference type="InterPro" id="IPR036568">
    <property type="entry name" value="GGCT-like_sf"/>
</dbReference>
<dbReference type="InterPro" id="IPR009288">
    <property type="entry name" value="AIG2-like_dom"/>
</dbReference>
<keyword evidence="7" id="KW-1185">Reference proteome</keyword>
<dbReference type="CDD" id="cd06661">
    <property type="entry name" value="GGCT_like"/>
    <property type="match status" value="1"/>
</dbReference>
<evidence type="ECO:0000256" key="3">
    <source>
        <dbReference type="ARBA" id="ARBA00030602"/>
    </source>
</evidence>
<dbReference type="Pfam" id="PF06094">
    <property type="entry name" value="GGACT"/>
    <property type="match status" value="1"/>
</dbReference>
<dbReference type="GO" id="GO:0016740">
    <property type="term" value="F:transferase activity"/>
    <property type="evidence" value="ECO:0007669"/>
    <property type="project" value="UniProtKB-KW"/>
</dbReference>
<evidence type="ECO:0000313" key="6">
    <source>
        <dbReference type="EMBL" id="KAF1850474.1"/>
    </source>
</evidence>
<dbReference type="RefSeq" id="XP_040793037.1">
    <property type="nucleotide sequence ID" value="XM_040930668.1"/>
</dbReference>
<keyword evidence="2" id="KW-0808">Transferase</keyword>
<evidence type="ECO:0000259" key="5">
    <source>
        <dbReference type="Pfam" id="PF06094"/>
    </source>
</evidence>
<feature type="domain" description="Gamma-glutamylcyclotransferase AIG2-like" evidence="5">
    <location>
        <begin position="48"/>
        <end position="167"/>
    </location>
</feature>
<name>A0A9P4LDU9_9PLEO</name>
<evidence type="ECO:0000256" key="2">
    <source>
        <dbReference type="ARBA" id="ARBA00022679"/>
    </source>
</evidence>
<feature type="compositionally biased region" description="Pro residues" evidence="4">
    <location>
        <begin position="24"/>
        <end position="34"/>
    </location>
</feature>
<comment type="caution">
    <text evidence="6">The sequence shown here is derived from an EMBL/GenBank/DDBJ whole genome shotgun (WGS) entry which is preliminary data.</text>
</comment>
<reference evidence="6" key="1">
    <citation type="submission" date="2020-01" db="EMBL/GenBank/DDBJ databases">
        <authorList>
            <consortium name="DOE Joint Genome Institute"/>
            <person name="Haridas S."/>
            <person name="Albert R."/>
            <person name="Binder M."/>
            <person name="Bloem J."/>
            <person name="Labutti K."/>
            <person name="Salamov A."/>
            <person name="Andreopoulos B."/>
            <person name="Baker S.E."/>
            <person name="Barry K."/>
            <person name="Bills G."/>
            <person name="Bluhm B.H."/>
            <person name="Cannon C."/>
            <person name="Castanera R."/>
            <person name="Culley D.E."/>
            <person name="Daum C."/>
            <person name="Ezra D."/>
            <person name="Gonzalez J.B."/>
            <person name="Henrissat B."/>
            <person name="Kuo A."/>
            <person name="Liang C."/>
            <person name="Lipzen A."/>
            <person name="Lutzoni F."/>
            <person name="Magnuson J."/>
            <person name="Mondo S."/>
            <person name="Nolan M."/>
            <person name="Ohm R."/>
            <person name="Pangilinan J."/>
            <person name="Park H.-J."/>
            <person name="Ramirez L."/>
            <person name="Alfaro M."/>
            <person name="Sun H."/>
            <person name="Tritt A."/>
            <person name="Yoshinaga Y."/>
            <person name="Zwiers L.-H."/>
            <person name="Turgeon B.G."/>
            <person name="Goodwin S.B."/>
            <person name="Spatafora J.W."/>
            <person name="Crous P.W."/>
            <person name="Grigoriev I.V."/>
        </authorList>
    </citation>
    <scope>NUCLEOTIDE SEQUENCE</scope>
    <source>
        <strain evidence="6">CBS 394.84</strain>
    </source>
</reference>
<dbReference type="Gene3D" id="3.10.490.10">
    <property type="entry name" value="Gamma-glutamyl cyclotransferase-like"/>
    <property type="match status" value="1"/>
</dbReference>
<proteinExistence type="inferred from homology"/>
<comment type="similarity">
    <text evidence="1">Belongs to the gamma-glutamylcyclotransferase family.</text>
</comment>
<organism evidence="6 7">
    <name type="scientific">Cucurbitaria berberidis CBS 394.84</name>
    <dbReference type="NCBI Taxonomy" id="1168544"/>
    <lineage>
        <taxon>Eukaryota</taxon>
        <taxon>Fungi</taxon>
        <taxon>Dikarya</taxon>
        <taxon>Ascomycota</taxon>
        <taxon>Pezizomycotina</taxon>
        <taxon>Dothideomycetes</taxon>
        <taxon>Pleosporomycetidae</taxon>
        <taxon>Pleosporales</taxon>
        <taxon>Pleosporineae</taxon>
        <taxon>Cucurbitariaceae</taxon>
        <taxon>Cucurbitaria</taxon>
    </lineage>
</organism>
<dbReference type="PANTHER" id="PTHR31544:SF4">
    <property type="entry name" value="GAMMA-GLUTAMYLCYCLOTRANSFERASE-RELATED"/>
    <property type="match status" value="1"/>
</dbReference>
<sequence length="193" mass="21448">MAYPPPPVPPPMPPHLAHALQIPNPSPSSTPQPTPATTTKRPFHPSTLFFYGTLQDPLVLQSILNLPSPPTMRKASLVHPEEENISVRMWGIYPALVIPAATIVSGTVWHCSSAAHFARLEEYETNAYTWCECAVTLDVDINVDVDVNSGEEVLRGCRTFCWAGDAESKELEEGVFDLERWQRNFRGSIVRGR</sequence>
<dbReference type="EMBL" id="ML976614">
    <property type="protein sequence ID" value="KAF1850474.1"/>
    <property type="molecule type" value="Genomic_DNA"/>
</dbReference>
<feature type="compositionally biased region" description="Pro residues" evidence="4">
    <location>
        <begin position="1"/>
        <end position="14"/>
    </location>
</feature>
<dbReference type="OrthoDB" id="3262926at2759"/>
<evidence type="ECO:0000256" key="1">
    <source>
        <dbReference type="ARBA" id="ARBA00008861"/>
    </source>
</evidence>
<dbReference type="SUPFAM" id="SSF110857">
    <property type="entry name" value="Gamma-glutamyl cyclotransferase-like"/>
    <property type="match status" value="1"/>
</dbReference>